<feature type="active site" description="Proton acceptor" evidence="18">
    <location>
        <position position="66"/>
    </location>
</feature>
<dbReference type="InterPro" id="IPR019794">
    <property type="entry name" value="Peroxidases_AS"/>
</dbReference>
<comment type="similarity">
    <text evidence="4">Belongs to the peroxidase family. Ascorbate peroxidase subfamily.</text>
</comment>
<feature type="binding site" evidence="20">
    <location>
        <position position="74"/>
    </location>
    <ligand>
        <name>Ca(2+)</name>
        <dbReference type="ChEBI" id="CHEBI:29108"/>
        <label>1</label>
    </ligand>
</feature>
<dbReference type="InterPro" id="IPR033905">
    <property type="entry name" value="Secretory_peroxidase"/>
</dbReference>
<evidence type="ECO:0000256" key="7">
    <source>
        <dbReference type="ARBA" id="ARBA00022559"/>
    </source>
</evidence>
<dbReference type="OMA" id="RANAKFP"/>
<feature type="binding site" description="axial binding residue" evidence="20">
    <location>
        <position position="195"/>
    </location>
    <ligand>
        <name>heme b</name>
        <dbReference type="ChEBI" id="CHEBI:60344"/>
    </ligand>
    <ligandPart>
        <name>Fe</name>
        <dbReference type="ChEBI" id="CHEBI:18248"/>
    </ligandPart>
</feature>
<evidence type="ECO:0000256" key="5">
    <source>
        <dbReference type="ARBA" id="ARBA00012313"/>
    </source>
</evidence>
<evidence type="ECO:0000256" key="11">
    <source>
        <dbReference type="ARBA" id="ARBA00022837"/>
    </source>
</evidence>
<evidence type="ECO:0000256" key="15">
    <source>
        <dbReference type="ARBA" id="ARBA00023180"/>
    </source>
</evidence>
<comment type="cofactor">
    <cofactor evidence="20">
        <name>heme b</name>
        <dbReference type="ChEBI" id="CHEBI:60344"/>
    </cofactor>
    <text evidence="20">Binds 1 heme b (iron(II)-protoporphyrin IX) group per subunit.</text>
</comment>
<evidence type="ECO:0000256" key="6">
    <source>
        <dbReference type="ARBA" id="ARBA00022525"/>
    </source>
</evidence>
<evidence type="ECO:0000313" key="26">
    <source>
        <dbReference type="Proteomes" id="UP000006591"/>
    </source>
</evidence>
<dbReference type="GO" id="GO:0020037">
    <property type="term" value="F:heme binding"/>
    <property type="evidence" value="ECO:0007669"/>
    <property type="project" value="InterPro"/>
</dbReference>
<sequence>MTMRLAAAVVVMVVVAAAAMSVEAELSVDYYKKTCPGVENVVRYHVAKALKANRKEGAALVRLIFHDCFVRGCDASVLLDPTPENPHTEKTAPINIGLAAFELIDEIKAAVEERCPGVVSCADIVIYAARDASILLSNGHVHFDVLAGRLDGRVSRAADAQRDLPDSTFTISELIRNFRRKNFTIEELVILSGAHAVGVGHCSSLRARLTAPPEQILPGYRSLLAGKCAAGEDPIVPNNVRDEDPAAVAATIPSFLPKLRKFEFLDNSYYHNNLARIVTFNSDWQLLTEKKARGHVHEYADNGTLWDEDFSDALVKLSKLPLPPKAKGEIRRHCRRLRIWIEEMAMVKLNAAAAVVLSLLVVVSVHPAAADAGGDWYGKKSIEETVRKEVEKAIKHNPGVGAALVRLVFHDCWVNGCDGSVLLDKTPYSSSTEKAAANNIGLDGFDVIDAIKSKLGAAVSCADIVVLAGRDASAILSGGRITYDVGTGRKDGVVSSAAAADAVLPESTFDFAQLKDNFASKGLTQGELVILSGAHSIGVAHLSSFHDRLAAATATPIDNTYASALAADVERQKGVQHTDNPAEKNNIRDMGAAFQSAAGYDAAGVDTAAVGALDNSYYHNNLQNRVLFKSDWVLRTDGDAAADLAEYRDNATKWDVDFAAAMAKLSKLPAEGTHFEIRKTCRCTNQNYYYYNMSHTQYCNRHKKLSNWMVKLVCFVVVVFMAAAAAMAGADRELKVGYYEKTCKDVEKIVNSIVVNSIKANRGKGAGLVRLLFHDCFVRGCDASVLLEKSEMNMHPEKESQANIGIRGMDVIDAIKAALEARCPNTVSCADIIAYAARDASRYLSRGGVDFPVPGGRLDGVVSRSRDADAFLPDSAANLTGLVRNFRRKNFTVEELVILSGAHSIGVTHCTSFAGRLTAPDAQINPGYRNLLVSKCGGVSPTATNNHVVVNNVRDEDGAAVARAMPGFAARVRKARDYLDNSYYHNNLAMAVTFHADWALLTGKEARGHVVEYAKNATLWNVDFGDALVKLSKLAMPAGSKGEIRAKCSAVNSYHH</sequence>
<dbReference type="Proteomes" id="UP000006591">
    <property type="component" value="Chromosome 5"/>
</dbReference>
<keyword evidence="8" id="KW-0349">Heme</keyword>
<comment type="subcellular location">
    <subcellularLocation>
        <location evidence="3">Secreted</location>
    </subcellularLocation>
</comment>
<evidence type="ECO:0000313" key="25">
    <source>
        <dbReference type="EnsemblPlants" id="ONIVA05G02290.1"/>
    </source>
</evidence>
<dbReference type="GO" id="GO:0005576">
    <property type="term" value="C:extracellular region"/>
    <property type="evidence" value="ECO:0007669"/>
    <property type="project" value="UniProtKB-SubCell"/>
</dbReference>
<feature type="binding site" evidence="20">
    <location>
        <position position="67"/>
    </location>
    <ligand>
        <name>Ca(2+)</name>
        <dbReference type="ChEBI" id="CHEBI:29108"/>
        <label>1</label>
    </ligand>
</feature>
<keyword evidence="9 20" id="KW-0479">Metal-binding</keyword>
<evidence type="ECO:0000256" key="2">
    <source>
        <dbReference type="ARBA" id="ARBA00002322"/>
    </source>
</evidence>
<keyword evidence="7" id="KW-0575">Peroxidase</keyword>
<keyword evidence="14 22" id="KW-1015">Disulfide bond</keyword>
<dbReference type="EC" id="1.11.1.7" evidence="5"/>
<feature type="disulfide bond" evidence="22">
    <location>
        <begin position="68"/>
        <end position="73"/>
    </location>
</feature>
<feature type="disulfide bond" evidence="22">
    <location>
        <begin position="121"/>
        <end position="334"/>
    </location>
</feature>
<organism evidence="25">
    <name type="scientific">Oryza nivara</name>
    <name type="common">Indian wild rice</name>
    <name type="synonym">Oryza sativa f. spontanea</name>
    <dbReference type="NCBI Taxonomy" id="4536"/>
    <lineage>
        <taxon>Eukaryota</taxon>
        <taxon>Viridiplantae</taxon>
        <taxon>Streptophyta</taxon>
        <taxon>Embryophyta</taxon>
        <taxon>Tracheophyta</taxon>
        <taxon>Spermatophyta</taxon>
        <taxon>Magnoliopsida</taxon>
        <taxon>Liliopsida</taxon>
        <taxon>Poales</taxon>
        <taxon>Poaceae</taxon>
        <taxon>BOP clade</taxon>
        <taxon>Oryzoideae</taxon>
        <taxon>Oryzeae</taxon>
        <taxon>Oryzinae</taxon>
        <taxon>Oryza</taxon>
    </lineage>
</organism>
<evidence type="ECO:0000256" key="10">
    <source>
        <dbReference type="ARBA" id="ARBA00022729"/>
    </source>
</evidence>
<accession>A0A0E0H918</accession>
<feature type="binding site" evidence="20">
    <location>
        <position position="76"/>
    </location>
    <ligand>
        <name>Ca(2+)</name>
        <dbReference type="ChEBI" id="CHEBI:29108"/>
        <label>1</label>
    </ligand>
</feature>
<dbReference type="GO" id="GO:0046872">
    <property type="term" value="F:metal ion binding"/>
    <property type="evidence" value="ECO:0007669"/>
    <property type="project" value="UniProtKB-KW"/>
</dbReference>
<keyword evidence="11 20" id="KW-0106">Calcium</keyword>
<feature type="site" description="Transition state stabilizer" evidence="21">
    <location>
        <position position="62"/>
    </location>
</feature>
<feature type="binding site" evidence="20">
    <location>
        <position position="89"/>
    </location>
    <ligand>
        <name>Ca(2+)</name>
        <dbReference type="ChEBI" id="CHEBI:29108"/>
        <label>1</label>
    </ligand>
</feature>
<dbReference type="PRINTS" id="PR00461">
    <property type="entry name" value="PLPEROXIDASE"/>
</dbReference>
<feature type="binding site" evidence="20">
    <location>
        <position position="72"/>
    </location>
    <ligand>
        <name>Ca(2+)</name>
        <dbReference type="ChEBI" id="CHEBI:29108"/>
        <label>1</label>
    </ligand>
</feature>
<comment type="cofactor">
    <cofactor evidence="20">
        <name>Ca(2+)</name>
        <dbReference type="ChEBI" id="CHEBI:29108"/>
    </cofactor>
    <text evidence="20">Binds 2 calcium ions per subunit.</text>
</comment>
<feature type="domain" description="Plant heme peroxidase family profile" evidence="24">
    <location>
        <begin position="25"/>
        <end position="338"/>
    </location>
</feature>
<dbReference type="PROSITE" id="PS00435">
    <property type="entry name" value="PEROXIDASE_1"/>
    <property type="match status" value="2"/>
</dbReference>
<evidence type="ECO:0000256" key="21">
    <source>
        <dbReference type="PIRSR" id="PIRSR600823-4"/>
    </source>
</evidence>
<feature type="binding site" evidence="20">
    <location>
        <position position="266"/>
    </location>
    <ligand>
        <name>Ca(2+)</name>
        <dbReference type="ChEBI" id="CHEBI:29108"/>
        <label>2</label>
    </ligand>
</feature>
<evidence type="ECO:0000256" key="12">
    <source>
        <dbReference type="ARBA" id="ARBA00023002"/>
    </source>
</evidence>
<feature type="binding site" evidence="20">
    <location>
        <position position="244"/>
    </location>
    <ligand>
        <name>Ca(2+)</name>
        <dbReference type="ChEBI" id="CHEBI:29108"/>
        <label>2</label>
    </ligand>
</feature>
<dbReference type="FunFam" id="1.10.420.10:FF:000012">
    <property type="entry name" value="Peroxidase"/>
    <property type="match status" value="3"/>
</dbReference>
<evidence type="ECO:0000256" key="13">
    <source>
        <dbReference type="ARBA" id="ARBA00023004"/>
    </source>
</evidence>
<dbReference type="PANTHER" id="PTHR31235">
    <property type="entry name" value="PEROXIDASE 25-RELATED"/>
    <property type="match status" value="1"/>
</dbReference>
<evidence type="ECO:0000256" key="19">
    <source>
        <dbReference type="PIRSR" id="PIRSR600823-2"/>
    </source>
</evidence>
<dbReference type="InterPro" id="IPR019793">
    <property type="entry name" value="Peroxidases_heam-ligand_BS"/>
</dbReference>
<feature type="disulfide bond" evidence="22">
    <location>
        <begin position="202"/>
        <end position="228"/>
    </location>
</feature>
<dbReference type="Gene3D" id="1.10.520.10">
    <property type="match status" value="3"/>
</dbReference>
<evidence type="ECO:0000259" key="24">
    <source>
        <dbReference type="PROSITE" id="PS50873"/>
    </source>
</evidence>
<dbReference type="CDD" id="cd00693">
    <property type="entry name" value="secretory_peroxidase"/>
    <property type="match status" value="3"/>
</dbReference>
<keyword evidence="26" id="KW-1185">Reference proteome</keyword>
<feature type="signal peptide" evidence="23">
    <location>
        <begin position="1"/>
        <end position="24"/>
    </location>
</feature>
<name>A0A0E0H918_ORYNI</name>
<evidence type="ECO:0000256" key="8">
    <source>
        <dbReference type="ARBA" id="ARBA00022617"/>
    </source>
</evidence>
<dbReference type="FunFam" id="1.10.520.10:FF:000015">
    <property type="entry name" value="Peroxidase"/>
    <property type="match status" value="1"/>
</dbReference>
<evidence type="ECO:0000256" key="20">
    <source>
        <dbReference type="PIRSR" id="PIRSR600823-3"/>
    </source>
</evidence>
<dbReference type="EnsemblPlants" id="ONIVA05G02290.1">
    <property type="protein sequence ID" value="ONIVA05G02290.1"/>
    <property type="gene ID" value="ONIVA05G02290"/>
</dbReference>
<keyword evidence="6" id="KW-0964">Secreted</keyword>
<dbReference type="STRING" id="4536.A0A0E0H918"/>
<feature type="disulfide bond" evidence="22">
    <location>
        <begin position="35"/>
        <end position="115"/>
    </location>
</feature>
<evidence type="ECO:0000256" key="14">
    <source>
        <dbReference type="ARBA" id="ARBA00023157"/>
    </source>
</evidence>
<protein>
    <recommendedName>
        <fullName evidence="5">peroxidase</fullName>
        <ecNumber evidence="5">1.11.1.7</ecNumber>
    </recommendedName>
</protein>
<dbReference type="InterPro" id="IPR002016">
    <property type="entry name" value="Haem_peroxidase"/>
</dbReference>
<dbReference type="SUPFAM" id="SSF48113">
    <property type="entry name" value="Heme-dependent peroxidases"/>
    <property type="match status" value="3"/>
</dbReference>
<dbReference type="PROSITE" id="PS00436">
    <property type="entry name" value="PEROXIDASE_2"/>
    <property type="match status" value="3"/>
</dbReference>
<comment type="catalytic activity">
    <reaction evidence="1">
        <text>2 a phenolic donor + H2O2 = 2 a phenolic radical donor + 2 H2O</text>
        <dbReference type="Rhea" id="RHEA:56136"/>
        <dbReference type="ChEBI" id="CHEBI:15377"/>
        <dbReference type="ChEBI" id="CHEBI:16240"/>
        <dbReference type="ChEBI" id="CHEBI:139520"/>
        <dbReference type="ChEBI" id="CHEBI:139521"/>
        <dbReference type="EC" id="1.11.1.7"/>
    </reaction>
</comment>
<dbReference type="GO" id="GO:0140825">
    <property type="term" value="F:lactoperoxidase activity"/>
    <property type="evidence" value="ECO:0007669"/>
    <property type="project" value="UniProtKB-EC"/>
</dbReference>
<comment type="function">
    <text evidence="2">Removal of H(2)O(2), oxidation of toxic reductants, biosynthesis and degradation of lignin, suberization, auxin catabolism, response to environmental stresses such as wounding, pathogen attack and oxidative stress. These functions might be dependent on each isozyme/isoform in each plant tissue.</text>
</comment>
<proteinExistence type="inferred from homology"/>
<evidence type="ECO:0000256" key="4">
    <source>
        <dbReference type="ARBA" id="ARBA00006873"/>
    </source>
</evidence>
<evidence type="ECO:0000256" key="16">
    <source>
        <dbReference type="ARBA" id="ARBA00023283"/>
    </source>
</evidence>
<dbReference type="GO" id="GO:0006979">
    <property type="term" value="P:response to oxidative stress"/>
    <property type="evidence" value="ECO:0007669"/>
    <property type="project" value="InterPro"/>
</dbReference>
<dbReference type="Gene3D" id="1.10.420.10">
    <property type="entry name" value="Peroxidase, domain 2"/>
    <property type="match status" value="3"/>
</dbReference>
<dbReference type="eggNOG" id="ENOG502QPX7">
    <property type="taxonomic scope" value="Eukaryota"/>
</dbReference>
<feature type="binding site" evidence="19">
    <location>
        <position position="165"/>
    </location>
    <ligand>
        <name>substrate</name>
    </ligand>
</feature>
<keyword evidence="17" id="KW-0376">Hydrogen peroxide</keyword>
<keyword evidence="10 23" id="KW-0732">Signal</keyword>
<reference evidence="25" key="1">
    <citation type="submission" date="2015-04" db="UniProtKB">
        <authorList>
            <consortium name="EnsemblPlants"/>
        </authorList>
    </citation>
    <scope>IDENTIFICATION</scope>
    <source>
        <strain evidence="25">SL10</strain>
    </source>
</reference>
<feature type="binding site" evidence="20">
    <location>
        <position position="70"/>
    </location>
    <ligand>
        <name>Ca(2+)</name>
        <dbReference type="ChEBI" id="CHEBI:29108"/>
        <label>1</label>
    </ligand>
</feature>
<dbReference type="Pfam" id="PF00141">
    <property type="entry name" value="peroxidase"/>
    <property type="match status" value="3"/>
</dbReference>
<dbReference type="AlphaFoldDB" id="A0A0E0H918"/>
<evidence type="ECO:0000256" key="18">
    <source>
        <dbReference type="PIRSR" id="PIRSR600823-1"/>
    </source>
</evidence>
<dbReference type="PROSITE" id="PS50873">
    <property type="entry name" value="PEROXIDASE_4"/>
    <property type="match status" value="3"/>
</dbReference>
<keyword evidence="13 20" id="KW-0408">Iron</keyword>
<evidence type="ECO:0000256" key="9">
    <source>
        <dbReference type="ARBA" id="ARBA00022723"/>
    </source>
</evidence>
<keyword evidence="16" id="KW-0873">Pyrrolidone carboxylic acid</keyword>
<keyword evidence="12" id="KW-0560">Oxidoreductase</keyword>
<evidence type="ECO:0000256" key="3">
    <source>
        <dbReference type="ARBA" id="ARBA00004613"/>
    </source>
</evidence>
<dbReference type="PRINTS" id="PR00458">
    <property type="entry name" value="PEROXIDASE"/>
</dbReference>
<evidence type="ECO:0000256" key="17">
    <source>
        <dbReference type="ARBA" id="ARBA00023324"/>
    </source>
</evidence>
<keyword evidence="15" id="KW-0325">Glycoprotein</keyword>
<reference evidence="25" key="2">
    <citation type="submission" date="2018-04" db="EMBL/GenBank/DDBJ databases">
        <title>OnivRS2 (Oryza nivara Reference Sequence Version 2).</title>
        <authorList>
            <person name="Zhang J."/>
            <person name="Kudrna D."/>
            <person name="Lee S."/>
            <person name="Talag J."/>
            <person name="Rajasekar S."/>
            <person name="Welchert J."/>
            <person name="Hsing Y.-I."/>
            <person name="Wing R.A."/>
        </authorList>
    </citation>
    <scope>NUCLEOTIDE SEQUENCE [LARGE SCALE GENOMIC DNA]</scope>
    <source>
        <strain evidence="25">SL10</strain>
    </source>
</reference>
<evidence type="ECO:0000256" key="23">
    <source>
        <dbReference type="SAM" id="SignalP"/>
    </source>
</evidence>
<feature type="domain" description="Plant heme peroxidase family profile" evidence="24">
    <location>
        <begin position="733"/>
        <end position="1052"/>
    </location>
</feature>
<evidence type="ECO:0000256" key="22">
    <source>
        <dbReference type="PIRSR" id="PIRSR600823-5"/>
    </source>
</evidence>
<dbReference type="InterPro" id="IPR000823">
    <property type="entry name" value="Peroxidase_pln"/>
</dbReference>
<dbReference type="HOGENOM" id="CLU_010543_4_1_1"/>
<dbReference type="InterPro" id="IPR010255">
    <property type="entry name" value="Haem_peroxidase_sf"/>
</dbReference>
<dbReference type="FunFam" id="1.10.520.10:FF:000006">
    <property type="entry name" value="Peroxidase"/>
    <property type="match status" value="2"/>
</dbReference>
<dbReference type="GO" id="GO:0042744">
    <property type="term" value="P:hydrogen peroxide catabolic process"/>
    <property type="evidence" value="ECO:0007669"/>
    <property type="project" value="UniProtKB-KW"/>
</dbReference>
<dbReference type="Gramene" id="ONIVA05G02290.1">
    <property type="protein sequence ID" value="ONIVA05G02290.1"/>
    <property type="gene ID" value="ONIVA05G02290"/>
</dbReference>
<evidence type="ECO:0000256" key="1">
    <source>
        <dbReference type="ARBA" id="ARBA00000189"/>
    </source>
</evidence>
<feature type="chain" id="PRO_5002361276" description="peroxidase" evidence="23">
    <location>
        <begin position="25"/>
        <end position="1056"/>
    </location>
</feature>
<feature type="domain" description="Plant heme peroxidase family profile" evidence="24">
    <location>
        <begin position="381"/>
        <end position="685"/>
    </location>
</feature>